<dbReference type="PANTHER" id="PTHR13136">
    <property type="entry name" value="TESTIS DEVELOPMENT PROTEIN PRTD"/>
    <property type="match status" value="1"/>
</dbReference>
<dbReference type="EMBL" id="CP035491">
    <property type="protein sequence ID" value="QAY72965.1"/>
    <property type="molecule type" value="Genomic_DNA"/>
</dbReference>
<feature type="domain" description="KANL3/Tex30 alpha/beta hydrolase-like" evidence="1">
    <location>
        <begin position="29"/>
        <end position="208"/>
    </location>
</feature>
<reference evidence="2 3" key="1">
    <citation type="submission" date="2019-01" db="EMBL/GenBank/DDBJ databases">
        <title>Genome sequencing of strain FW100M-8.</title>
        <authorList>
            <person name="Heo J."/>
            <person name="Kim S.-J."/>
            <person name="Kim J.-S."/>
            <person name="Hong S.-B."/>
            <person name="Kwon S.-W."/>
        </authorList>
    </citation>
    <scope>NUCLEOTIDE SEQUENCE [LARGE SCALE GENOMIC DNA]</scope>
    <source>
        <strain evidence="2 3">FW100M-8</strain>
    </source>
</reference>
<evidence type="ECO:0000259" key="1">
    <source>
        <dbReference type="Pfam" id="PF20408"/>
    </source>
</evidence>
<name>A0A4P6FB65_9MICO</name>
<dbReference type="OrthoDB" id="652634at2"/>
<dbReference type="GO" id="GO:0016787">
    <property type="term" value="F:hydrolase activity"/>
    <property type="evidence" value="ECO:0007669"/>
    <property type="project" value="UniProtKB-KW"/>
</dbReference>
<dbReference type="Pfam" id="PF20408">
    <property type="entry name" value="Abhydrolase_11"/>
    <property type="match status" value="1"/>
</dbReference>
<proteinExistence type="predicted"/>
<dbReference type="InterPro" id="IPR046879">
    <property type="entry name" value="KANL3/Tex30_Abhydrolase"/>
</dbReference>
<dbReference type="PANTHER" id="PTHR13136:SF11">
    <property type="entry name" value="TESTIS-EXPRESSED PROTEIN 30"/>
    <property type="match status" value="1"/>
</dbReference>
<accession>A0A4P6FB65</accession>
<organism evidence="2 3">
    <name type="scientific">Agromyces protaetiae</name>
    <dbReference type="NCBI Taxonomy" id="2509455"/>
    <lineage>
        <taxon>Bacteria</taxon>
        <taxon>Bacillati</taxon>
        <taxon>Actinomycetota</taxon>
        <taxon>Actinomycetes</taxon>
        <taxon>Micrococcales</taxon>
        <taxon>Microbacteriaceae</taxon>
        <taxon>Agromyces</taxon>
    </lineage>
</organism>
<keyword evidence="3" id="KW-1185">Reference proteome</keyword>
<sequence length="234" mass="24856">MSTPEEIPFAIDVDGTAIPAVAQRPPGARATVVVAHGAGAGMEHPFLTGFSRALAEAGFATIRFDFPYRARGRRMPGRPQEAIDAWRAIVARAHELAAEAGAPGEQVWAAGKSYGGRMASMAAAEERGLDVAGLVFLGYPLHQPGKPEKPRDEHLPDVRLPMLFLQGTNDPFAVPNAQLDEVVARVGANAVLEWIDGGNHSFEVKGRKRPADEIGAGLAPRVAEFVDRHGTSVG</sequence>
<dbReference type="KEGG" id="agf:ET445_06015"/>
<keyword evidence="2" id="KW-0378">Hydrolase</keyword>
<evidence type="ECO:0000313" key="3">
    <source>
        <dbReference type="Proteomes" id="UP000291259"/>
    </source>
</evidence>
<gene>
    <name evidence="2" type="ORF">ET445_06015</name>
</gene>
<dbReference type="Proteomes" id="UP000291259">
    <property type="component" value="Chromosome"/>
</dbReference>
<dbReference type="SUPFAM" id="SSF53474">
    <property type="entry name" value="alpha/beta-Hydrolases"/>
    <property type="match status" value="1"/>
</dbReference>
<dbReference type="InterPro" id="IPR029058">
    <property type="entry name" value="AB_hydrolase_fold"/>
</dbReference>
<dbReference type="Gene3D" id="3.40.50.1820">
    <property type="entry name" value="alpha/beta hydrolase"/>
    <property type="match status" value="1"/>
</dbReference>
<protein>
    <submittedName>
        <fullName evidence="2">Alpha/beta fold hydrolase</fullName>
    </submittedName>
</protein>
<dbReference type="InterPro" id="IPR026555">
    <property type="entry name" value="NSL3/Tex30"/>
</dbReference>
<evidence type="ECO:0000313" key="2">
    <source>
        <dbReference type="EMBL" id="QAY72965.1"/>
    </source>
</evidence>
<dbReference type="AlphaFoldDB" id="A0A4P6FB65"/>
<dbReference type="RefSeq" id="WP_129189750.1">
    <property type="nucleotide sequence ID" value="NZ_CP035491.1"/>
</dbReference>